<keyword evidence="1 6" id="KW-0645">Protease</keyword>
<keyword evidence="2" id="KW-0479">Metal-binding</keyword>
<evidence type="ECO:0000313" key="10">
    <source>
        <dbReference type="EMBL" id="KNG95292.1"/>
    </source>
</evidence>
<evidence type="ECO:0000256" key="7">
    <source>
        <dbReference type="SAM" id="MobiDB-lite"/>
    </source>
</evidence>
<dbReference type="CDD" id="cd07324">
    <property type="entry name" value="M48C_Oma1-like"/>
    <property type="match status" value="1"/>
</dbReference>
<dbReference type="InterPro" id="IPR001915">
    <property type="entry name" value="Peptidase_M48"/>
</dbReference>
<dbReference type="GO" id="GO:0046872">
    <property type="term" value="F:metal ion binding"/>
    <property type="evidence" value="ECO:0007669"/>
    <property type="project" value="UniProtKB-KW"/>
</dbReference>
<dbReference type="GO" id="GO:0051603">
    <property type="term" value="P:proteolysis involved in protein catabolic process"/>
    <property type="evidence" value="ECO:0007669"/>
    <property type="project" value="TreeGrafter"/>
</dbReference>
<dbReference type="Gene3D" id="3.30.2010.10">
    <property type="entry name" value="Metalloproteases ('zincins'), catalytic domain"/>
    <property type="match status" value="1"/>
</dbReference>
<dbReference type="PATRIC" id="fig|1317121.7.peg.253"/>
<keyword evidence="3 6" id="KW-0378">Hydrolase</keyword>
<dbReference type="AlphaFoldDB" id="A0A0L1JUC4"/>
<organism evidence="10 11">
    <name type="scientific">Pseudaestuariivita atlantica</name>
    <dbReference type="NCBI Taxonomy" id="1317121"/>
    <lineage>
        <taxon>Bacteria</taxon>
        <taxon>Pseudomonadati</taxon>
        <taxon>Pseudomonadota</taxon>
        <taxon>Alphaproteobacteria</taxon>
        <taxon>Rhodobacterales</taxon>
        <taxon>Paracoccaceae</taxon>
        <taxon>Pseudaestuariivita</taxon>
    </lineage>
</organism>
<dbReference type="GO" id="GO:0016020">
    <property type="term" value="C:membrane"/>
    <property type="evidence" value="ECO:0007669"/>
    <property type="project" value="TreeGrafter"/>
</dbReference>
<gene>
    <name evidence="10" type="ORF">ATO11_01270</name>
</gene>
<dbReference type="InterPro" id="IPR019734">
    <property type="entry name" value="TPR_rpt"/>
</dbReference>
<dbReference type="EMBL" id="AQQZ01000001">
    <property type="protein sequence ID" value="KNG95292.1"/>
    <property type="molecule type" value="Genomic_DNA"/>
</dbReference>
<evidence type="ECO:0000256" key="2">
    <source>
        <dbReference type="ARBA" id="ARBA00022723"/>
    </source>
</evidence>
<sequence>MHRALVRLGLAACLVAATAFAAQARGLLRDADIEYALKQVATPVLRAAGLSPSSVRILVVNDNTLNAFVADTQHIFINYGLLLKLDSAPALQAVIAHEAAHIANGHLTRRAGNLRTARTVAGLGAVLAAAAAVSGSPQAAAGLALGTAGSARRVFFGHTRAEESSADQTSIRLLVRAGIPVQGALDVMEIFAGQELLRPGRQDPYARTHPLSRDRLRALRAQAQAFEDRGKPNPAGEYWFQRAKGKLSAFTRAPGWTFRRSKESPSADIRHMREAIAYHRQSNLKKATASIDKALALRKNDPFLLELKGQIQLESRQYAAAVATYKRASALAPGEALILGGYGRALLAAKQYRAALPILERARAADFRDARILRDLSVAYARSGQNGMASLVTAERYALQGRLKDAELHAKRAVDLLPPGSGPARRAQDVLSAAKRAKRR</sequence>
<evidence type="ECO:0000256" key="3">
    <source>
        <dbReference type="ARBA" id="ARBA00022801"/>
    </source>
</evidence>
<evidence type="ECO:0000256" key="4">
    <source>
        <dbReference type="ARBA" id="ARBA00022833"/>
    </source>
</evidence>
<dbReference type="InterPro" id="IPR011990">
    <property type="entry name" value="TPR-like_helical_dom_sf"/>
</dbReference>
<keyword evidence="4 6" id="KW-0862">Zinc</keyword>
<evidence type="ECO:0000256" key="1">
    <source>
        <dbReference type="ARBA" id="ARBA00022670"/>
    </source>
</evidence>
<dbReference type="STRING" id="1317121.ATO11_01270"/>
<comment type="similarity">
    <text evidence="6">Belongs to the peptidase M48 family.</text>
</comment>
<feature type="signal peptide" evidence="8">
    <location>
        <begin position="1"/>
        <end position="21"/>
    </location>
</feature>
<keyword evidence="11" id="KW-1185">Reference proteome</keyword>
<protein>
    <submittedName>
        <fullName evidence="10">Peptidase M48</fullName>
    </submittedName>
</protein>
<dbReference type="RefSeq" id="WP_207382927.1">
    <property type="nucleotide sequence ID" value="NZ_AQQZ01000001.1"/>
</dbReference>
<dbReference type="SUPFAM" id="SSF48452">
    <property type="entry name" value="TPR-like"/>
    <property type="match status" value="1"/>
</dbReference>
<dbReference type="PANTHER" id="PTHR22726:SF1">
    <property type="entry name" value="METALLOENDOPEPTIDASE OMA1, MITOCHONDRIAL"/>
    <property type="match status" value="1"/>
</dbReference>
<accession>A0A0L1JUC4</accession>
<feature type="chain" id="PRO_5005554300" evidence="8">
    <location>
        <begin position="22"/>
        <end position="440"/>
    </location>
</feature>
<keyword evidence="8" id="KW-0732">Signal</keyword>
<dbReference type="Pfam" id="PF14559">
    <property type="entry name" value="TPR_19"/>
    <property type="match status" value="1"/>
</dbReference>
<dbReference type="PANTHER" id="PTHR22726">
    <property type="entry name" value="METALLOENDOPEPTIDASE OMA1"/>
    <property type="match status" value="1"/>
</dbReference>
<feature type="domain" description="Peptidase M48" evidence="9">
    <location>
        <begin position="37"/>
        <end position="221"/>
    </location>
</feature>
<dbReference type="Pfam" id="PF01435">
    <property type="entry name" value="Peptidase_M48"/>
    <property type="match status" value="1"/>
</dbReference>
<evidence type="ECO:0000256" key="8">
    <source>
        <dbReference type="SAM" id="SignalP"/>
    </source>
</evidence>
<feature type="region of interest" description="Disordered" evidence="7">
    <location>
        <begin position="415"/>
        <end position="440"/>
    </location>
</feature>
<comment type="cofactor">
    <cofactor evidence="6">
        <name>Zn(2+)</name>
        <dbReference type="ChEBI" id="CHEBI:29105"/>
    </cofactor>
    <text evidence="6">Binds 1 zinc ion per subunit.</text>
</comment>
<evidence type="ECO:0000259" key="9">
    <source>
        <dbReference type="Pfam" id="PF01435"/>
    </source>
</evidence>
<proteinExistence type="inferred from homology"/>
<evidence type="ECO:0000256" key="6">
    <source>
        <dbReference type="RuleBase" id="RU003983"/>
    </source>
</evidence>
<dbReference type="SMART" id="SM00028">
    <property type="entry name" value="TPR"/>
    <property type="match status" value="2"/>
</dbReference>
<dbReference type="Gene3D" id="1.25.40.10">
    <property type="entry name" value="Tetratricopeptide repeat domain"/>
    <property type="match status" value="1"/>
</dbReference>
<keyword evidence="5 6" id="KW-0482">Metalloprotease</keyword>
<reference evidence="10 11" key="1">
    <citation type="journal article" date="2015" name="Int. J. Syst. Evol. Microbiol.">
        <title>Aestuariivita atlantica sp. nov., isolated from deep sea sediment of the Atlantic Ocean.</title>
        <authorList>
            <person name="Li G."/>
            <person name="Lai Q."/>
            <person name="Du Y."/>
            <person name="Liu X."/>
            <person name="Sun F."/>
            <person name="Shao Z."/>
        </authorList>
    </citation>
    <scope>NUCLEOTIDE SEQUENCE [LARGE SCALE GENOMIC DNA]</scope>
    <source>
        <strain evidence="10 11">22II-S11-z3</strain>
    </source>
</reference>
<evidence type="ECO:0000313" key="11">
    <source>
        <dbReference type="Proteomes" id="UP000036938"/>
    </source>
</evidence>
<comment type="caution">
    <text evidence="10">The sequence shown here is derived from an EMBL/GenBank/DDBJ whole genome shotgun (WGS) entry which is preliminary data.</text>
</comment>
<dbReference type="Proteomes" id="UP000036938">
    <property type="component" value="Unassembled WGS sequence"/>
</dbReference>
<evidence type="ECO:0000256" key="5">
    <source>
        <dbReference type="ARBA" id="ARBA00023049"/>
    </source>
</evidence>
<dbReference type="InterPro" id="IPR051156">
    <property type="entry name" value="Mito/Outer_Membr_Metalloprot"/>
</dbReference>
<dbReference type="GO" id="GO:0004222">
    <property type="term" value="F:metalloendopeptidase activity"/>
    <property type="evidence" value="ECO:0007669"/>
    <property type="project" value="InterPro"/>
</dbReference>
<name>A0A0L1JUC4_9RHOB</name>